<dbReference type="Proteomes" id="UP000177942">
    <property type="component" value="Unassembled WGS sequence"/>
</dbReference>
<dbReference type="InterPro" id="IPR052022">
    <property type="entry name" value="26kDa_periplasmic_antigen"/>
</dbReference>
<reference evidence="2 3" key="1">
    <citation type="journal article" date="2016" name="Nat. Commun.">
        <title>Thousands of microbial genomes shed light on interconnected biogeochemical processes in an aquifer system.</title>
        <authorList>
            <person name="Anantharaman K."/>
            <person name="Brown C.T."/>
            <person name="Hug L.A."/>
            <person name="Sharon I."/>
            <person name="Castelle C.J."/>
            <person name="Probst A.J."/>
            <person name="Thomas B.C."/>
            <person name="Singh A."/>
            <person name="Wilkins M.J."/>
            <person name="Karaoz U."/>
            <person name="Brodie E.L."/>
            <person name="Williams K.H."/>
            <person name="Hubbard S.S."/>
            <person name="Banfield J.F."/>
        </authorList>
    </citation>
    <scope>NUCLEOTIDE SEQUENCE [LARGE SCALE GENOMIC DNA]</scope>
</reference>
<keyword evidence="1" id="KW-0472">Membrane</keyword>
<dbReference type="PANTHER" id="PTHR34387">
    <property type="entry name" value="SLR1258 PROTEIN"/>
    <property type="match status" value="1"/>
</dbReference>
<dbReference type="PANTHER" id="PTHR34387:SF1">
    <property type="entry name" value="PERIPLASMIC IMMUNOGENIC PROTEIN"/>
    <property type="match status" value="1"/>
</dbReference>
<proteinExistence type="predicted"/>
<dbReference type="InterPro" id="IPR007497">
    <property type="entry name" value="SIMPL/DUF541"/>
</dbReference>
<accession>A0A1G1ZMT7</accession>
<evidence type="ECO:0000313" key="3">
    <source>
        <dbReference type="Proteomes" id="UP000177942"/>
    </source>
</evidence>
<keyword evidence="1" id="KW-0812">Transmembrane</keyword>
<comment type="caution">
    <text evidence="2">The sequence shown here is derived from an EMBL/GenBank/DDBJ whole genome shotgun (WGS) entry which is preliminary data.</text>
</comment>
<dbReference type="AlphaFoldDB" id="A0A1G1ZMT7"/>
<evidence type="ECO:0000313" key="2">
    <source>
        <dbReference type="EMBL" id="OGY65845.1"/>
    </source>
</evidence>
<feature type="transmembrane region" description="Helical" evidence="1">
    <location>
        <begin position="9"/>
        <end position="29"/>
    </location>
</feature>
<dbReference type="Pfam" id="PF04402">
    <property type="entry name" value="SIMPL"/>
    <property type="match status" value="1"/>
</dbReference>
<dbReference type="Gene3D" id="3.30.110.170">
    <property type="entry name" value="Protein of unknown function (DUF541), domain 1"/>
    <property type="match status" value="1"/>
</dbReference>
<dbReference type="STRING" id="1798407.A3A16_02150"/>
<dbReference type="Gene3D" id="3.30.70.2970">
    <property type="entry name" value="Protein of unknown function (DUF541), domain 2"/>
    <property type="match status" value="1"/>
</dbReference>
<dbReference type="EMBL" id="MHJJ01000006">
    <property type="protein sequence ID" value="OGY65845.1"/>
    <property type="molecule type" value="Genomic_DNA"/>
</dbReference>
<sequence length="250" mass="27620">MPSFDAKKIFWVLLNVALAVLVVGLIYGIKAASFYSRSLNPARVISVSAEGKSVVIPDVAKINFGVISEGANPVDLQTDNAKKVNGALEFIKSQGVEAEDIKTAQYNLAPRYEYDEKLRRSLIVGYELRQNISLKLRDFSKISAILGGLPELGINEIGQLQFDVDEPDQYLNEARKEAFEKARVKAESMAKQNGVRLKRVVNFYESQGYSPMPLYAKSEIGGELSSPLAPTIEPGTQEVTLQVSVTYEIR</sequence>
<gene>
    <name evidence="2" type="ORF">A3A16_02150</name>
</gene>
<protein>
    <recommendedName>
        <fullName evidence="4">SIMPL domain-containing protein</fullName>
    </recommendedName>
</protein>
<evidence type="ECO:0000256" key="1">
    <source>
        <dbReference type="SAM" id="Phobius"/>
    </source>
</evidence>
<organism evidence="2 3">
    <name type="scientific">Candidatus Harrisonbacteria bacterium RIFCSPLOWO2_01_FULL_44_18</name>
    <dbReference type="NCBI Taxonomy" id="1798407"/>
    <lineage>
        <taxon>Bacteria</taxon>
        <taxon>Candidatus Harrisoniibacteriota</taxon>
    </lineage>
</organism>
<evidence type="ECO:0008006" key="4">
    <source>
        <dbReference type="Google" id="ProtNLM"/>
    </source>
</evidence>
<dbReference type="GO" id="GO:0006974">
    <property type="term" value="P:DNA damage response"/>
    <property type="evidence" value="ECO:0007669"/>
    <property type="project" value="TreeGrafter"/>
</dbReference>
<name>A0A1G1ZMT7_9BACT</name>
<keyword evidence="1" id="KW-1133">Transmembrane helix</keyword>